<feature type="compositionally biased region" description="Polar residues" evidence="1">
    <location>
        <begin position="132"/>
        <end position="141"/>
    </location>
</feature>
<gene>
    <name evidence="2" type="ORF">K7X08_006839</name>
</gene>
<organism evidence="2 3">
    <name type="scientific">Anisodus acutangulus</name>
    <dbReference type="NCBI Taxonomy" id="402998"/>
    <lineage>
        <taxon>Eukaryota</taxon>
        <taxon>Viridiplantae</taxon>
        <taxon>Streptophyta</taxon>
        <taxon>Embryophyta</taxon>
        <taxon>Tracheophyta</taxon>
        <taxon>Spermatophyta</taxon>
        <taxon>Magnoliopsida</taxon>
        <taxon>eudicotyledons</taxon>
        <taxon>Gunneridae</taxon>
        <taxon>Pentapetalae</taxon>
        <taxon>asterids</taxon>
        <taxon>lamiids</taxon>
        <taxon>Solanales</taxon>
        <taxon>Solanaceae</taxon>
        <taxon>Solanoideae</taxon>
        <taxon>Hyoscyameae</taxon>
        <taxon>Anisodus</taxon>
    </lineage>
</organism>
<comment type="caution">
    <text evidence="2">The sequence shown here is derived from an EMBL/GenBank/DDBJ whole genome shotgun (WGS) entry which is preliminary data.</text>
</comment>
<reference evidence="3" key="1">
    <citation type="journal article" date="2023" name="Proc. Natl. Acad. Sci. U.S.A.">
        <title>Genomic and structural basis for evolution of tropane alkaloid biosynthesis.</title>
        <authorList>
            <person name="Wanga Y.-J."/>
            <person name="Taina T."/>
            <person name="Yua J.-Y."/>
            <person name="Lia J."/>
            <person name="Xua B."/>
            <person name="Chenc J."/>
            <person name="D'Auriad J.C."/>
            <person name="Huanga J.-P."/>
            <person name="Huanga S.-X."/>
        </authorList>
    </citation>
    <scope>NUCLEOTIDE SEQUENCE [LARGE SCALE GENOMIC DNA]</scope>
    <source>
        <strain evidence="3">cv. KIB-2019</strain>
    </source>
</reference>
<proteinExistence type="predicted"/>
<dbReference type="OrthoDB" id="1319071at2759"/>
<name>A0A9Q1LEY0_9SOLA</name>
<dbReference type="Proteomes" id="UP001152561">
    <property type="component" value="Unassembled WGS sequence"/>
</dbReference>
<accession>A0A9Q1LEY0</accession>
<keyword evidence="3" id="KW-1185">Reference proteome</keyword>
<feature type="region of interest" description="Disordered" evidence="1">
    <location>
        <begin position="114"/>
        <end position="148"/>
    </location>
</feature>
<sequence>MRKEWDLNNEIGTVANQRRRLTSGKIVGNVRAKQEWRQRSKNKYIKDSSGIILREVGEQSNKEQNKVETHNTFNILNNNDEEGVKEDDAVDLEMHKTTDNIQSEDSERIFNLQSNKSATSGAWSGRIHGPNLTPNTSTQVNIEDEQRK</sequence>
<dbReference type="AlphaFoldDB" id="A0A9Q1LEY0"/>
<dbReference type="EMBL" id="JAJAGQ010000019">
    <property type="protein sequence ID" value="KAJ8533515.1"/>
    <property type="molecule type" value="Genomic_DNA"/>
</dbReference>
<protein>
    <submittedName>
        <fullName evidence="2">Uncharacterized protein</fullName>
    </submittedName>
</protein>
<evidence type="ECO:0000313" key="3">
    <source>
        <dbReference type="Proteomes" id="UP001152561"/>
    </source>
</evidence>
<evidence type="ECO:0000313" key="2">
    <source>
        <dbReference type="EMBL" id="KAJ8533515.1"/>
    </source>
</evidence>
<evidence type="ECO:0000256" key="1">
    <source>
        <dbReference type="SAM" id="MobiDB-lite"/>
    </source>
</evidence>